<comment type="caution">
    <text evidence="2">The sequence shown here is derived from an EMBL/GenBank/DDBJ whole genome shotgun (WGS) entry which is preliminary data.</text>
</comment>
<keyword evidence="4" id="KW-1185">Reference proteome</keyword>
<keyword evidence="1" id="KW-1133">Transmembrane helix</keyword>
<feature type="transmembrane region" description="Helical" evidence="1">
    <location>
        <begin position="499"/>
        <end position="521"/>
    </location>
</feature>
<sequence>MINIFASLQITCFQPYSNFVYDGLKKQGTLTVTPLVFKDDNQFRLCRTLHELTFQAYITTQHGFVLESTLISYDTNKSYQIAVSCSGDAATQLLCQNSAKTSQQAVFDLQFKGVDTKITQTIASYNVNIYNHNSCILSGAISFKSAEQKLTFTGTRSGCDLSDTMVNDPAATDSAAVMELSIFDGITNETKMISKNILTELLATVNHHLVVVFDCSLMGAQCVQVFNVFDSTKTYTVSANVKYLTFQRPYDHKQYYLHQIVNINNIVSLNYPSCYQEIYATIQQTGVSLILNRNVNIQCTIPAQTRTYQINVGITGTTTKYIIQKNQSDFSFSESEVVIKCQTEECLNQLKILAEDLQTTIVYQITFLDQSDNQIDYYMSTAQQPPKCVTQLTAQVSDAQLCLTPTVIIDISTCDLLIPKRIPLHVRMYSGSDQILNLQAFDVFNIQKQFCLPCPECASLGSQIDRLQSGVDAKSLVSIQNQYYYIDSFSVTKTVESEWVAASICFGMLAISIIIIIVVYIKM</sequence>
<gene>
    <name evidence="2" type="ORF">HINF_LOCUS24516</name>
    <name evidence="3" type="ORF">HINF_LOCUS30192</name>
</gene>
<proteinExistence type="predicted"/>
<protein>
    <submittedName>
        <fullName evidence="2">Uncharacterized protein</fullName>
    </submittedName>
</protein>
<evidence type="ECO:0000313" key="4">
    <source>
        <dbReference type="Proteomes" id="UP001642409"/>
    </source>
</evidence>
<name>A0AA86PDB4_9EUKA</name>
<evidence type="ECO:0000256" key="1">
    <source>
        <dbReference type="SAM" id="Phobius"/>
    </source>
</evidence>
<dbReference type="EMBL" id="CATOUU010000642">
    <property type="protein sequence ID" value="CAI9936871.1"/>
    <property type="molecule type" value="Genomic_DNA"/>
</dbReference>
<dbReference type="EMBL" id="CAXDID020000098">
    <property type="protein sequence ID" value="CAL6025354.1"/>
    <property type="molecule type" value="Genomic_DNA"/>
</dbReference>
<evidence type="ECO:0000313" key="3">
    <source>
        <dbReference type="EMBL" id="CAL6025354.1"/>
    </source>
</evidence>
<keyword evidence="1" id="KW-0812">Transmembrane</keyword>
<evidence type="ECO:0000313" key="2">
    <source>
        <dbReference type="EMBL" id="CAI9936871.1"/>
    </source>
</evidence>
<organism evidence="2">
    <name type="scientific">Hexamita inflata</name>
    <dbReference type="NCBI Taxonomy" id="28002"/>
    <lineage>
        <taxon>Eukaryota</taxon>
        <taxon>Metamonada</taxon>
        <taxon>Diplomonadida</taxon>
        <taxon>Hexamitidae</taxon>
        <taxon>Hexamitinae</taxon>
        <taxon>Hexamita</taxon>
    </lineage>
</organism>
<keyword evidence="1" id="KW-0472">Membrane</keyword>
<reference evidence="2" key="1">
    <citation type="submission" date="2023-06" db="EMBL/GenBank/DDBJ databases">
        <authorList>
            <person name="Kurt Z."/>
        </authorList>
    </citation>
    <scope>NUCLEOTIDE SEQUENCE</scope>
</reference>
<dbReference type="AlphaFoldDB" id="A0AA86PDB4"/>
<accession>A0AA86PDB4</accession>
<reference evidence="3 4" key="2">
    <citation type="submission" date="2024-07" db="EMBL/GenBank/DDBJ databases">
        <authorList>
            <person name="Akdeniz Z."/>
        </authorList>
    </citation>
    <scope>NUCLEOTIDE SEQUENCE [LARGE SCALE GENOMIC DNA]</scope>
</reference>
<dbReference type="Proteomes" id="UP001642409">
    <property type="component" value="Unassembled WGS sequence"/>
</dbReference>